<evidence type="ECO:0000313" key="7">
    <source>
        <dbReference type="EMBL" id="MBC8335754.1"/>
    </source>
</evidence>
<dbReference type="PANTHER" id="PTHR42980:SF1">
    <property type="entry name" value="2-OXOISOVALERATE DEHYDROGENASE SUBUNIT BETA, MITOCHONDRIAL"/>
    <property type="match status" value="1"/>
</dbReference>
<dbReference type="InterPro" id="IPR001017">
    <property type="entry name" value="DH_E1"/>
</dbReference>
<keyword evidence="4" id="KW-0786">Thiamine pyrophosphate</keyword>
<dbReference type="Gene3D" id="3.40.50.920">
    <property type="match status" value="1"/>
</dbReference>
<dbReference type="GO" id="GO:0003863">
    <property type="term" value="F:branched-chain 2-oxo acid dehydrogenase activity"/>
    <property type="evidence" value="ECO:0007669"/>
    <property type="project" value="UniProtKB-EC"/>
</dbReference>
<proteinExistence type="predicted"/>
<dbReference type="InterPro" id="IPR033248">
    <property type="entry name" value="Transketolase_C"/>
</dbReference>
<accession>A0A8J6NPI7</accession>
<dbReference type="InterPro" id="IPR009014">
    <property type="entry name" value="Transketo_C/PFOR_II"/>
</dbReference>
<comment type="catalytic activity">
    <reaction evidence="5">
        <text>N(6)-[(R)-lipoyl]-L-lysyl-[protein] + 2-oxoglutarate + H(+) = N(6)-[(R)-S(8)-succinyldihydrolipoyl]-L-lysyl-[protein] + CO2</text>
        <dbReference type="Rhea" id="RHEA:12188"/>
        <dbReference type="Rhea" id="RHEA-COMP:10474"/>
        <dbReference type="Rhea" id="RHEA-COMP:20092"/>
        <dbReference type="ChEBI" id="CHEBI:15378"/>
        <dbReference type="ChEBI" id="CHEBI:16526"/>
        <dbReference type="ChEBI" id="CHEBI:16810"/>
        <dbReference type="ChEBI" id="CHEBI:83099"/>
        <dbReference type="ChEBI" id="CHEBI:83120"/>
        <dbReference type="EC" id="1.2.4.2"/>
    </reaction>
</comment>
<dbReference type="EMBL" id="JACNJN010000121">
    <property type="protein sequence ID" value="MBC8335754.1"/>
    <property type="molecule type" value="Genomic_DNA"/>
</dbReference>
<dbReference type="Gene3D" id="3.40.50.970">
    <property type="match status" value="2"/>
</dbReference>
<evidence type="ECO:0000256" key="4">
    <source>
        <dbReference type="ARBA" id="ARBA00023052"/>
    </source>
</evidence>
<dbReference type="EC" id="1.2.4.4" evidence="2"/>
<comment type="caution">
    <text evidence="7">The sequence shown here is derived from an EMBL/GenBank/DDBJ whole genome shotgun (WGS) entry which is preliminary data.</text>
</comment>
<gene>
    <name evidence="7" type="ORF">H8E29_10835</name>
</gene>
<dbReference type="GO" id="GO:0004591">
    <property type="term" value="F:oxoglutarate dehydrogenase (succinyl-transferring) activity"/>
    <property type="evidence" value="ECO:0007669"/>
    <property type="project" value="UniProtKB-EC"/>
</dbReference>
<dbReference type="GO" id="GO:0009083">
    <property type="term" value="P:branched-chain amino acid catabolic process"/>
    <property type="evidence" value="ECO:0007669"/>
    <property type="project" value="TreeGrafter"/>
</dbReference>
<feature type="domain" description="Transketolase-like pyrimidine-binding" evidence="6">
    <location>
        <begin position="472"/>
        <end position="646"/>
    </location>
</feature>
<dbReference type="Pfam" id="PF00676">
    <property type="entry name" value="E1_dh"/>
    <property type="match status" value="1"/>
</dbReference>
<organism evidence="7 8">
    <name type="scientific">Candidatus Desulfolinea nitratireducens</name>
    <dbReference type="NCBI Taxonomy" id="2841698"/>
    <lineage>
        <taxon>Bacteria</taxon>
        <taxon>Bacillati</taxon>
        <taxon>Chloroflexota</taxon>
        <taxon>Anaerolineae</taxon>
        <taxon>Anaerolineales</taxon>
        <taxon>Anaerolineales incertae sedis</taxon>
        <taxon>Candidatus Desulfolinea</taxon>
    </lineage>
</organism>
<sequence length="807" mass="90235">MIQKKEKIDLPLPQTRIIEDYRLAYKSRQASVIGRREVLSGKAKFGIFGSGKEVAQLAIAHAFKKGDWRSGYYRDQTWMLGLGTLTLEQFFAQLYAHTDLDFEPATGGRTMNAHFASRYLNPDGSWKDQTELYNISADVSPTGSQMPRLVGLAFASRLYREAEFLKGMTTFSQNGNEVAWGTIGNASTAEGMFWESINAIGVLKAPAVITIYDDGYGISVPNKFQMVKENIGDILSGFQRVVDPTLKRDRGFDIYTVQAWDYPALLDTYWAAANTAREFHIPALVHVTEVTQPQGHSTSGSHERYKTKERLDWEAEFDCNIKMREWLLANKLATEDELKAMEKVDRKEVEDSRKRAWEAFQTPIIGERDDLIKLLSDLEKETSANEEIQSIQTRLLGKATAHRRDQYAALHAALRATRQESSPVRDKLIAWKQAQDPRNEDRISSHLYSQTAESMLNVHAVAPVYSDNSPTIQAFELLNHGFDAIFARDPRAIAFGEDVGMLGDVNQGFHDLQKKYGTLRVMDTGIREVTILGQAIGMAMRGLRPIAEIQYLDYLLYTLQLMSDDLAMLLWRTKGGQKAPVIVRTRGHRLEGIWHSGSPMAAIIHLVRGMAVLVPRNAVQAAGFYNTLLKSDEPGIIVEVLNGYRLKEKMPDNLGEVTVPVGAPETLRVGSDITLVTYGAMCRIVLESAEELAKAGISVEVIDVQSLLPFDLHGHILESLKKTSRIIFVDEDVPGGATAFMMQEVIEKQGGYSWLDSPAATLSAKAHRPAYGSDGDYWSKPNAETVYDAIYAIMSEVDPKKYPPFYA</sequence>
<name>A0A8J6NPI7_9CHLR</name>
<evidence type="ECO:0000313" key="8">
    <source>
        <dbReference type="Proteomes" id="UP000614469"/>
    </source>
</evidence>
<dbReference type="AlphaFoldDB" id="A0A8J6NPI7"/>
<dbReference type="GO" id="GO:0007584">
    <property type="term" value="P:response to nutrient"/>
    <property type="evidence" value="ECO:0007669"/>
    <property type="project" value="TreeGrafter"/>
</dbReference>
<dbReference type="InterPro" id="IPR005475">
    <property type="entry name" value="Transketolase-like_Pyr-bd"/>
</dbReference>
<evidence type="ECO:0000259" key="6">
    <source>
        <dbReference type="SMART" id="SM00861"/>
    </source>
</evidence>
<dbReference type="SUPFAM" id="SSF52518">
    <property type="entry name" value="Thiamin diphosphate-binding fold (THDP-binding)"/>
    <property type="match status" value="2"/>
</dbReference>
<dbReference type="CDD" id="cd02000">
    <property type="entry name" value="TPP_E1_PDC_ADC_BCADC"/>
    <property type="match status" value="1"/>
</dbReference>
<evidence type="ECO:0000256" key="5">
    <source>
        <dbReference type="ARBA" id="ARBA00051911"/>
    </source>
</evidence>
<dbReference type="Pfam" id="PF02780">
    <property type="entry name" value="Transketolase_C"/>
    <property type="match status" value="1"/>
</dbReference>
<dbReference type="Pfam" id="PF02779">
    <property type="entry name" value="Transket_pyr"/>
    <property type="match status" value="1"/>
</dbReference>
<evidence type="ECO:0000256" key="2">
    <source>
        <dbReference type="ARBA" id="ARBA00012277"/>
    </source>
</evidence>
<comment type="cofactor">
    <cofactor evidence="1">
        <name>thiamine diphosphate</name>
        <dbReference type="ChEBI" id="CHEBI:58937"/>
    </cofactor>
</comment>
<dbReference type="SUPFAM" id="SSF52922">
    <property type="entry name" value="TK C-terminal domain-like"/>
    <property type="match status" value="1"/>
</dbReference>
<evidence type="ECO:0000256" key="1">
    <source>
        <dbReference type="ARBA" id="ARBA00001964"/>
    </source>
</evidence>
<dbReference type="SMART" id="SM00861">
    <property type="entry name" value="Transket_pyr"/>
    <property type="match status" value="1"/>
</dbReference>
<dbReference type="Proteomes" id="UP000614469">
    <property type="component" value="Unassembled WGS sequence"/>
</dbReference>
<reference evidence="7 8" key="1">
    <citation type="submission" date="2020-08" db="EMBL/GenBank/DDBJ databases">
        <title>Bridging the membrane lipid divide: bacteria of the FCB group superphylum have the potential to synthesize archaeal ether lipids.</title>
        <authorList>
            <person name="Villanueva L."/>
            <person name="Von Meijenfeldt F.A.B."/>
            <person name="Westbye A.B."/>
            <person name="Yadav S."/>
            <person name="Hopmans E.C."/>
            <person name="Dutilh B.E."/>
            <person name="Sinninghe Damste J.S."/>
        </authorList>
    </citation>
    <scope>NUCLEOTIDE SEQUENCE [LARGE SCALE GENOMIC DNA]</scope>
    <source>
        <strain evidence="7">NIOZ-UU36</strain>
    </source>
</reference>
<keyword evidence="3" id="KW-0560">Oxidoreductase</keyword>
<protein>
    <recommendedName>
        <fullName evidence="2">3-methyl-2-oxobutanoate dehydrogenase (2-methylpropanoyl-transferring)</fullName>
        <ecNumber evidence="2">1.2.4.4</ecNumber>
    </recommendedName>
</protein>
<dbReference type="PANTHER" id="PTHR42980">
    <property type="entry name" value="2-OXOISOVALERATE DEHYDROGENASE SUBUNIT BETA-RELATED"/>
    <property type="match status" value="1"/>
</dbReference>
<dbReference type="InterPro" id="IPR029061">
    <property type="entry name" value="THDP-binding"/>
</dbReference>
<evidence type="ECO:0000256" key="3">
    <source>
        <dbReference type="ARBA" id="ARBA00023002"/>
    </source>
</evidence>